<accession>A0A5C8NVH1</accession>
<dbReference type="Proteomes" id="UP000321548">
    <property type="component" value="Unassembled WGS sequence"/>
</dbReference>
<name>A0A5C8NVH1_9BURK</name>
<evidence type="ECO:0000313" key="2">
    <source>
        <dbReference type="EMBL" id="TXL65217.1"/>
    </source>
</evidence>
<dbReference type="AlphaFoldDB" id="A0A5C8NVH1"/>
<feature type="region of interest" description="Disordered" evidence="1">
    <location>
        <begin position="110"/>
        <end position="132"/>
    </location>
</feature>
<evidence type="ECO:0000256" key="1">
    <source>
        <dbReference type="SAM" id="MobiDB-lite"/>
    </source>
</evidence>
<proteinExistence type="predicted"/>
<sequence length="149" mass="16347">MVTCSQQVNVNRREAGVFVSFFEPGGRGMTGRRVDNLALSRYGAEACFREHGRPASVAGLDRHWFAGYLEDMIQVDAVHWLDEVIVDPRTRLRSNSMTAQATAASVGMGRSRCRVSRSRTSRQQARSGPPAGFVRSGVQTCGICVSKPQ</sequence>
<protein>
    <submittedName>
        <fullName evidence="2">Uncharacterized protein</fullName>
    </submittedName>
</protein>
<dbReference type="EMBL" id="VDUY01000004">
    <property type="protein sequence ID" value="TXL65217.1"/>
    <property type="molecule type" value="Genomic_DNA"/>
</dbReference>
<dbReference type="Gene3D" id="3.40.190.290">
    <property type="match status" value="1"/>
</dbReference>
<organism evidence="2 3">
    <name type="scientific">Zeimonas arvi</name>
    <dbReference type="NCBI Taxonomy" id="2498847"/>
    <lineage>
        <taxon>Bacteria</taxon>
        <taxon>Pseudomonadati</taxon>
        <taxon>Pseudomonadota</taxon>
        <taxon>Betaproteobacteria</taxon>
        <taxon>Burkholderiales</taxon>
        <taxon>Burkholderiaceae</taxon>
        <taxon>Zeimonas</taxon>
    </lineage>
</organism>
<gene>
    <name evidence="2" type="ORF">FHP08_10455</name>
</gene>
<comment type="caution">
    <text evidence="2">The sequence shown here is derived from an EMBL/GenBank/DDBJ whole genome shotgun (WGS) entry which is preliminary data.</text>
</comment>
<dbReference type="SUPFAM" id="SSF53850">
    <property type="entry name" value="Periplasmic binding protein-like II"/>
    <property type="match status" value="1"/>
</dbReference>
<dbReference type="OrthoDB" id="570111at2"/>
<reference evidence="2 3" key="1">
    <citation type="submission" date="2019-06" db="EMBL/GenBank/DDBJ databases">
        <title>Quisquiliibacterium sp. nov., isolated from a maize field.</title>
        <authorList>
            <person name="Lin S.-Y."/>
            <person name="Tsai C.-F."/>
            <person name="Young C.-C."/>
        </authorList>
    </citation>
    <scope>NUCLEOTIDE SEQUENCE [LARGE SCALE GENOMIC DNA]</scope>
    <source>
        <strain evidence="2 3">CC-CFT501</strain>
    </source>
</reference>
<feature type="compositionally biased region" description="Basic residues" evidence="1">
    <location>
        <begin position="111"/>
        <end position="120"/>
    </location>
</feature>
<dbReference type="RefSeq" id="WP_147704413.1">
    <property type="nucleotide sequence ID" value="NZ_VDUY01000004.1"/>
</dbReference>
<evidence type="ECO:0000313" key="3">
    <source>
        <dbReference type="Proteomes" id="UP000321548"/>
    </source>
</evidence>
<keyword evidence="3" id="KW-1185">Reference proteome</keyword>